<dbReference type="SUPFAM" id="SSF110738">
    <property type="entry name" value="Glycerate kinase I"/>
    <property type="match status" value="1"/>
</dbReference>
<accession>A0ABV4DLA0</accession>
<dbReference type="Pfam" id="PF02595">
    <property type="entry name" value="Gly_kinase"/>
    <property type="match status" value="1"/>
</dbReference>
<reference evidence="1 2" key="1">
    <citation type="submission" date="2024-03" db="EMBL/GenBank/DDBJ databases">
        <title>Mouse gut bacterial collection (mGBC) of GemPharmatech.</title>
        <authorList>
            <person name="He Y."/>
            <person name="Dong L."/>
            <person name="Wu D."/>
            <person name="Gao X."/>
            <person name="Lin Z."/>
        </authorList>
    </citation>
    <scope>NUCLEOTIDE SEQUENCE [LARGE SCALE GENOMIC DNA]</scope>
    <source>
        <strain evidence="1 2">32-10</strain>
    </source>
</reference>
<name>A0ABV4DLA0_9FIRM</name>
<organism evidence="1 2">
    <name type="scientific">Anaerostipes hominis</name>
    <name type="common">ex Lee et al. 2021</name>
    <dbReference type="NCBI Taxonomy" id="2025494"/>
    <lineage>
        <taxon>Bacteria</taxon>
        <taxon>Bacillati</taxon>
        <taxon>Bacillota</taxon>
        <taxon>Clostridia</taxon>
        <taxon>Lachnospirales</taxon>
        <taxon>Lachnospiraceae</taxon>
        <taxon>Anaerostipes</taxon>
    </lineage>
</organism>
<keyword evidence="1" id="KW-0808">Transferase</keyword>
<proteinExistence type="predicted"/>
<evidence type="ECO:0000313" key="1">
    <source>
        <dbReference type="EMBL" id="MEY8633871.1"/>
    </source>
</evidence>
<protein>
    <submittedName>
        <fullName evidence="1">Glycerate kinase</fullName>
    </submittedName>
</protein>
<dbReference type="Proteomes" id="UP001565219">
    <property type="component" value="Unassembled WGS sequence"/>
</dbReference>
<dbReference type="InterPro" id="IPR036129">
    <property type="entry name" value="Glycerate_kinase_sf"/>
</dbReference>
<gene>
    <name evidence="1" type="ORF">AALG99_10070</name>
</gene>
<dbReference type="EMBL" id="JBCLTR010000011">
    <property type="protein sequence ID" value="MEY8633871.1"/>
    <property type="molecule type" value="Genomic_DNA"/>
</dbReference>
<keyword evidence="1" id="KW-0418">Kinase</keyword>
<evidence type="ECO:0000313" key="2">
    <source>
        <dbReference type="Proteomes" id="UP001565219"/>
    </source>
</evidence>
<dbReference type="InterPro" id="IPR004381">
    <property type="entry name" value="Glycerate_kinase"/>
</dbReference>
<sequence length="83" mass="9437">MEKFICILDSFRGTASSLEMCRIMSRKISEIYPDSEVIAIPAADGGEGSVDVFMKVFGGVRVRIEAKDKREQTLNRWHIWTRG</sequence>
<dbReference type="RefSeq" id="WP_024728466.1">
    <property type="nucleotide sequence ID" value="NZ_BAABXW010000001.1"/>
</dbReference>
<keyword evidence="2" id="KW-1185">Reference proteome</keyword>
<dbReference type="Gene3D" id="3.40.50.10350">
    <property type="entry name" value="Glycerate kinase, domain 1"/>
    <property type="match status" value="1"/>
</dbReference>
<dbReference type="InterPro" id="IPR018197">
    <property type="entry name" value="Glycerate_kinase_RE-like"/>
</dbReference>
<dbReference type="GO" id="GO:0016301">
    <property type="term" value="F:kinase activity"/>
    <property type="evidence" value="ECO:0007669"/>
    <property type="project" value="UniProtKB-KW"/>
</dbReference>
<comment type="caution">
    <text evidence="1">The sequence shown here is derived from an EMBL/GenBank/DDBJ whole genome shotgun (WGS) entry which is preliminary data.</text>
</comment>